<evidence type="ECO:0000256" key="1">
    <source>
        <dbReference type="ARBA" id="ARBA00004123"/>
    </source>
</evidence>
<evidence type="ECO:0000256" key="3">
    <source>
        <dbReference type="ARBA" id="ARBA00014804"/>
    </source>
</evidence>
<evidence type="ECO:0000256" key="2">
    <source>
        <dbReference type="ARBA" id="ARBA00008187"/>
    </source>
</evidence>
<dbReference type="GO" id="GO:0000811">
    <property type="term" value="C:GINS complex"/>
    <property type="evidence" value="ECO:0007669"/>
    <property type="project" value="TreeGrafter"/>
</dbReference>
<dbReference type="GO" id="GO:0006261">
    <property type="term" value="P:DNA-templated DNA replication"/>
    <property type="evidence" value="ECO:0007669"/>
    <property type="project" value="InterPro"/>
</dbReference>
<reference evidence="8 9" key="1">
    <citation type="journal article" date="2013" name="Curr. Biol.">
        <title>The Genome of the Foraminiferan Reticulomyxa filosa.</title>
        <authorList>
            <person name="Glockner G."/>
            <person name="Hulsmann N."/>
            <person name="Schleicher M."/>
            <person name="Noegel A.A."/>
            <person name="Eichinger L."/>
            <person name="Gallinger C."/>
            <person name="Pawlowski J."/>
            <person name="Sierra R."/>
            <person name="Euteneuer U."/>
            <person name="Pillet L."/>
            <person name="Moustafa A."/>
            <person name="Platzer M."/>
            <person name="Groth M."/>
            <person name="Szafranski K."/>
            <person name="Schliwa M."/>
        </authorList>
    </citation>
    <scope>NUCLEOTIDE SEQUENCE [LARGE SCALE GENOMIC DNA]</scope>
</reference>
<dbReference type="Pfam" id="PF16922">
    <property type="entry name" value="SLD5_C"/>
    <property type="match status" value="1"/>
</dbReference>
<feature type="domain" description="DNA replication complex GINS protein SLD5 C-terminal" evidence="7">
    <location>
        <begin position="91"/>
        <end position="144"/>
    </location>
</feature>
<proteinExistence type="inferred from homology"/>
<dbReference type="PANTHER" id="PTHR21206:SF0">
    <property type="entry name" value="DNA REPLICATION COMPLEX GINS PROTEIN SLD5"/>
    <property type="match status" value="1"/>
</dbReference>
<dbReference type="InterPro" id="IPR021151">
    <property type="entry name" value="GINS_A"/>
</dbReference>
<dbReference type="Pfam" id="PF05916">
    <property type="entry name" value="Sld5"/>
    <property type="match status" value="1"/>
</dbReference>
<dbReference type="EMBL" id="ASPP01001100">
    <property type="protein sequence ID" value="ETO35989.1"/>
    <property type="molecule type" value="Genomic_DNA"/>
</dbReference>
<keyword evidence="5" id="KW-0539">Nucleus</keyword>
<evidence type="ECO:0000256" key="4">
    <source>
        <dbReference type="ARBA" id="ARBA00022705"/>
    </source>
</evidence>
<evidence type="ECO:0000259" key="7">
    <source>
        <dbReference type="Pfam" id="PF16922"/>
    </source>
</evidence>
<organism evidence="8 9">
    <name type="scientific">Reticulomyxa filosa</name>
    <dbReference type="NCBI Taxonomy" id="46433"/>
    <lineage>
        <taxon>Eukaryota</taxon>
        <taxon>Sar</taxon>
        <taxon>Rhizaria</taxon>
        <taxon>Retaria</taxon>
        <taxon>Foraminifera</taxon>
        <taxon>Monothalamids</taxon>
        <taxon>Reticulomyxidae</taxon>
        <taxon>Reticulomyxa</taxon>
    </lineage>
</organism>
<dbReference type="Proteomes" id="UP000023152">
    <property type="component" value="Unassembled WGS sequence"/>
</dbReference>
<dbReference type="PANTHER" id="PTHR21206">
    <property type="entry name" value="SLD5 PROTEIN"/>
    <property type="match status" value="1"/>
</dbReference>
<dbReference type="InterPro" id="IPR036224">
    <property type="entry name" value="GINS_bundle-like_dom_sf"/>
</dbReference>
<evidence type="ECO:0000313" key="8">
    <source>
        <dbReference type="EMBL" id="ETO35989.1"/>
    </source>
</evidence>
<dbReference type="SUPFAM" id="SSF158573">
    <property type="entry name" value="GINS helical bundle-like"/>
    <property type="match status" value="1"/>
</dbReference>
<evidence type="ECO:0000256" key="5">
    <source>
        <dbReference type="ARBA" id="ARBA00023242"/>
    </source>
</evidence>
<keyword evidence="9" id="KW-1185">Reference proteome</keyword>
<dbReference type="OrthoDB" id="338231at2759"/>
<comment type="caution">
    <text evidence="8">The sequence shown here is derived from an EMBL/GenBank/DDBJ whole genome shotgun (WGS) entry which is preliminary data.</text>
</comment>
<gene>
    <name evidence="8" type="ORF">RFI_01071</name>
</gene>
<sequence>MTSLILHLYEMEMERIKYILHSYLRARIWKIQQYSRFILSNQDEIEKLSQHELMFAKKYLDLNDKHLGHLFVDRLPAKLQNLSDEKMINKPILHKHVIMRLSESVGTYLLDHPSQQIELNEGDILVCRYLPFRKLLDVGTIDLL</sequence>
<protein>
    <recommendedName>
        <fullName evidence="3">DNA replication complex GINS protein SLD5</fullName>
    </recommendedName>
</protein>
<accession>X6PD55</accession>
<dbReference type="GO" id="GO:0000727">
    <property type="term" value="P:double-strand break repair via break-induced replication"/>
    <property type="evidence" value="ECO:0007669"/>
    <property type="project" value="TreeGrafter"/>
</dbReference>
<keyword evidence="4" id="KW-0235">DNA replication</keyword>
<dbReference type="InterPro" id="IPR031633">
    <property type="entry name" value="SLD5_C"/>
</dbReference>
<comment type="similarity">
    <text evidence="2">Belongs to the GINS4/SLD5 family.</text>
</comment>
<evidence type="ECO:0000313" key="9">
    <source>
        <dbReference type="Proteomes" id="UP000023152"/>
    </source>
</evidence>
<dbReference type="Gene3D" id="1.20.58.1030">
    <property type="match status" value="1"/>
</dbReference>
<dbReference type="AlphaFoldDB" id="X6PD55"/>
<name>X6PD55_RETFI</name>
<dbReference type="PIRSF" id="PIRSF007764">
    <property type="entry name" value="Sld5"/>
    <property type="match status" value="1"/>
</dbReference>
<feature type="domain" description="GINS subunit" evidence="6">
    <location>
        <begin position="6"/>
        <end position="68"/>
    </location>
</feature>
<comment type="subcellular location">
    <subcellularLocation>
        <location evidence="1">Nucleus</location>
    </subcellularLocation>
</comment>
<dbReference type="InterPro" id="IPR008591">
    <property type="entry name" value="GINS_Sld5"/>
</dbReference>
<evidence type="ECO:0000259" key="6">
    <source>
        <dbReference type="Pfam" id="PF05916"/>
    </source>
</evidence>